<organism evidence="3 4">
    <name type="scientific">Candidatus Thermofonsia Clade 1 bacterium</name>
    <dbReference type="NCBI Taxonomy" id="2364210"/>
    <lineage>
        <taxon>Bacteria</taxon>
        <taxon>Bacillati</taxon>
        <taxon>Chloroflexota</taxon>
        <taxon>Candidatus Thermofontia</taxon>
        <taxon>Candidatus Thermofonsia Clade 1</taxon>
    </lineage>
</organism>
<feature type="domain" description="Solute-binding protein family 5" evidence="1">
    <location>
        <begin position="88"/>
        <end position="459"/>
    </location>
</feature>
<proteinExistence type="predicted"/>
<dbReference type="GO" id="GO:0042597">
    <property type="term" value="C:periplasmic space"/>
    <property type="evidence" value="ECO:0007669"/>
    <property type="project" value="UniProtKB-ARBA"/>
</dbReference>
<dbReference type="PIRSF" id="PIRSF002741">
    <property type="entry name" value="MppA"/>
    <property type="match status" value="1"/>
</dbReference>
<dbReference type="Gene3D" id="3.40.190.10">
    <property type="entry name" value="Periplasmic binding protein-like II"/>
    <property type="match status" value="1"/>
</dbReference>
<dbReference type="EMBL" id="PGTM01000163">
    <property type="protein sequence ID" value="PJF35386.1"/>
    <property type="molecule type" value="Genomic_DNA"/>
</dbReference>
<protein>
    <recommendedName>
        <fullName evidence="1">Solute-binding protein family 5 domain-containing protein</fullName>
    </recommendedName>
</protein>
<dbReference type="EMBL" id="PGTL01000007">
    <property type="protein sequence ID" value="PJF42880.1"/>
    <property type="molecule type" value="Genomic_DNA"/>
</dbReference>
<gene>
    <name evidence="2" type="ORF">CUN49_10845</name>
    <name evidence="3" type="ORF">CUN50_02475</name>
</gene>
<dbReference type="GO" id="GO:0043190">
    <property type="term" value="C:ATP-binding cassette (ABC) transporter complex"/>
    <property type="evidence" value="ECO:0007669"/>
    <property type="project" value="InterPro"/>
</dbReference>
<dbReference type="InterPro" id="IPR030678">
    <property type="entry name" value="Peptide/Ni-bd"/>
</dbReference>
<dbReference type="GO" id="GO:0015833">
    <property type="term" value="P:peptide transport"/>
    <property type="evidence" value="ECO:0007669"/>
    <property type="project" value="TreeGrafter"/>
</dbReference>
<evidence type="ECO:0000313" key="5">
    <source>
        <dbReference type="Proteomes" id="UP000229681"/>
    </source>
</evidence>
<dbReference type="GO" id="GO:1904680">
    <property type="term" value="F:peptide transmembrane transporter activity"/>
    <property type="evidence" value="ECO:0007669"/>
    <property type="project" value="TreeGrafter"/>
</dbReference>
<accession>A0A2M8PCV4</accession>
<dbReference type="SUPFAM" id="SSF53850">
    <property type="entry name" value="Periplasmic binding protein-like II"/>
    <property type="match status" value="1"/>
</dbReference>
<dbReference type="InterPro" id="IPR039424">
    <property type="entry name" value="SBP_5"/>
</dbReference>
<evidence type="ECO:0000313" key="4">
    <source>
        <dbReference type="Proteomes" id="UP000228947"/>
    </source>
</evidence>
<reference evidence="4 5" key="1">
    <citation type="submission" date="2017-11" db="EMBL/GenBank/DDBJ databases">
        <title>Evolution of Phototrophy in the Chloroflexi Phylum Driven by Horizontal Gene Transfer.</title>
        <authorList>
            <person name="Ward L.M."/>
            <person name="Hemp J."/>
            <person name="Shih P.M."/>
            <person name="Mcglynn S.E."/>
            <person name="Fischer W."/>
        </authorList>
    </citation>
    <scope>NUCLEOTIDE SEQUENCE [LARGE SCALE GENOMIC DNA]</scope>
    <source>
        <strain evidence="3">CP1_1M</strain>
        <strain evidence="2">JP3_13</strain>
    </source>
</reference>
<dbReference type="PANTHER" id="PTHR30290">
    <property type="entry name" value="PERIPLASMIC BINDING COMPONENT OF ABC TRANSPORTER"/>
    <property type="match status" value="1"/>
</dbReference>
<dbReference type="AlphaFoldDB" id="A0A2M8PZA0"/>
<evidence type="ECO:0000259" key="1">
    <source>
        <dbReference type="Pfam" id="PF00496"/>
    </source>
</evidence>
<dbReference type="Proteomes" id="UP000228947">
    <property type="component" value="Unassembled WGS sequence"/>
</dbReference>
<dbReference type="InterPro" id="IPR000914">
    <property type="entry name" value="SBP_5_dom"/>
</dbReference>
<sequence length="545" mass="60979">MFRNVLRTAFLLSCASIVLLVCAGSMFLLNVLTRPIAAAQPAASRIVYGLTLLPSGFDPHINASAELGIPLRSVYDTLVYRDPITKAFVPGLAERWEISPDGLIYTFYLRRGVRFHDGEPFNALAVAANLDRITAPETRSQKAIFMLGSFERYIVRDEYTIELVLKAPFAPLLDSLSQVYLGIASPKALREYGTDLYQLHQVGTGPYQMVEFIPGDYILLRRNPIYRWAPPFYRMDNPAPVEEIEFRFFTDPATRAPALESGAVDIIGELAPLDALALARRDDIALLPQPIPGMPLQFLFNTAKAPTDRLEVRRAIITATDRVAIIDSVFQQLSPVAYGPLTAVTPFYEPQVKQYYPHSREVARRTLAELGYMDNNGDKILDLNGVPLRLIVIVPTWGYAPQVAQRLQSQWREQGIEAELRQVPNLAGLLAAVQSGDYHLVAFNDFGADPSVLNNFYLSDARNNFMRVSNANLDQWLRQAVQTSDPAQRQNFYTGVQGLIMDQALILPIRDYVNLNAHRKRISGLAFDAYGWFPLLANLTLVGDD</sequence>
<dbReference type="Gene3D" id="3.10.105.10">
    <property type="entry name" value="Dipeptide-binding Protein, Domain 3"/>
    <property type="match status" value="1"/>
</dbReference>
<comment type="caution">
    <text evidence="3">The sequence shown here is derived from an EMBL/GenBank/DDBJ whole genome shotgun (WGS) entry which is preliminary data.</text>
</comment>
<evidence type="ECO:0000313" key="3">
    <source>
        <dbReference type="EMBL" id="PJF42880.1"/>
    </source>
</evidence>
<evidence type="ECO:0000313" key="2">
    <source>
        <dbReference type="EMBL" id="PJF35386.1"/>
    </source>
</evidence>
<dbReference type="Pfam" id="PF00496">
    <property type="entry name" value="SBP_bac_5"/>
    <property type="match status" value="1"/>
</dbReference>
<name>A0A2M8PZA0_9CHLR</name>
<dbReference type="Proteomes" id="UP000229681">
    <property type="component" value="Unassembled WGS sequence"/>
</dbReference>
<accession>A0A2M8PZA0</accession>